<keyword evidence="2" id="KW-1185">Reference proteome</keyword>
<proteinExistence type="predicted"/>
<accession>A0A927I1B6</accession>
<dbReference type="RefSeq" id="WP_157732862.1">
    <property type="nucleotide sequence ID" value="NZ_JACXWY010000010.1"/>
</dbReference>
<dbReference type="AlphaFoldDB" id="A0A927I1B6"/>
<evidence type="ECO:0000313" key="2">
    <source>
        <dbReference type="Proteomes" id="UP000619295"/>
    </source>
</evidence>
<organism evidence="1 2">
    <name type="scientific">Bosea spartocytisi</name>
    <dbReference type="NCBI Taxonomy" id="2773451"/>
    <lineage>
        <taxon>Bacteria</taxon>
        <taxon>Pseudomonadati</taxon>
        <taxon>Pseudomonadota</taxon>
        <taxon>Alphaproteobacteria</taxon>
        <taxon>Hyphomicrobiales</taxon>
        <taxon>Boseaceae</taxon>
        <taxon>Bosea</taxon>
    </lineage>
</organism>
<gene>
    <name evidence="1" type="ORF">IED13_17015</name>
</gene>
<comment type="caution">
    <text evidence="1">The sequence shown here is derived from an EMBL/GenBank/DDBJ whole genome shotgun (WGS) entry which is preliminary data.</text>
</comment>
<dbReference type="EMBL" id="JACXWY010000010">
    <property type="protein sequence ID" value="MBD3847406.1"/>
    <property type="molecule type" value="Genomic_DNA"/>
</dbReference>
<reference evidence="1" key="1">
    <citation type="submission" date="2020-09" db="EMBL/GenBank/DDBJ databases">
        <title>Bosea spartocytisi sp. nov. a root nodule endophyte of Spartocytisus supranubius in the high mountain ecosystem fo the Teide National Park (Canary Islands, Spain).</title>
        <authorList>
            <person name="Pulido-Suarez L."/>
            <person name="Peix A."/>
            <person name="Igual J.M."/>
            <person name="Socas-Perez N."/>
            <person name="Velazquez E."/>
            <person name="Flores-Felix J.D."/>
            <person name="Leon-Barrios M."/>
        </authorList>
    </citation>
    <scope>NUCLEOTIDE SEQUENCE</scope>
    <source>
        <strain evidence="1">SSUT16</strain>
    </source>
</reference>
<sequence>MAATPSSRLLIRGFAATARGAPIDMPAIARNGGPLSLDDHVGEAG</sequence>
<evidence type="ECO:0000313" key="1">
    <source>
        <dbReference type="EMBL" id="MBD3847406.1"/>
    </source>
</evidence>
<name>A0A927I1B6_9HYPH</name>
<dbReference type="Proteomes" id="UP000619295">
    <property type="component" value="Unassembled WGS sequence"/>
</dbReference>
<protein>
    <submittedName>
        <fullName evidence="1">Uncharacterized protein</fullName>
    </submittedName>
</protein>